<evidence type="ECO:0000313" key="2">
    <source>
        <dbReference type="Proteomes" id="UP000054558"/>
    </source>
</evidence>
<dbReference type="OrthoDB" id="10251508at2759"/>
<dbReference type="SUPFAM" id="SSF53474">
    <property type="entry name" value="alpha/beta-Hydrolases"/>
    <property type="match status" value="1"/>
</dbReference>
<accession>A0A1Y1IK11</accession>
<dbReference type="Pfam" id="PF05990">
    <property type="entry name" value="DUF900"/>
    <property type="match status" value="1"/>
</dbReference>
<gene>
    <name evidence="1" type="ORF">KFL_004320040</name>
</gene>
<evidence type="ECO:0000313" key="1">
    <source>
        <dbReference type="EMBL" id="GAQ88478.1"/>
    </source>
</evidence>
<dbReference type="InterPro" id="IPR010297">
    <property type="entry name" value="DUF900_hydrolase"/>
</dbReference>
<dbReference type="PANTHER" id="PTHR36513">
    <property type="entry name" value="ABC TRANSMEMBRANE TYPE-1 DOMAIN-CONTAINING PROTEIN"/>
    <property type="match status" value="1"/>
</dbReference>
<dbReference type="Gene3D" id="3.40.50.1820">
    <property type="entry name" value="alpha/beta hydrolase"/>
    <property type="match status" value="1"/>
</dbReference>
<proteinExistence type="predicted"/>
<dbReference type="InterPro" id="IPR029058">
    <property type="entry name" value="AB_hydrolase_fold"/>
</dbReference>
<sequence length="580" mass="63947">MNSFSSVIGTIRPSGLIPANLLKTLRLTKTASGSQDQEHLLQSAAVFSILIHIADIRRDLSDSWDEFAGGLLTILEPVTTAPLQTVTSAQLSEAADAVIAHCKNSPEAAETVSFLLEKVDVANVALPVDWKSKEDLLTSFHRLHDYLQRGQSRPSEGAGDAAGFMDVPIWYGTCRQPSGNNLTEAFYGIERADEVSVGLVRVSIPDIDNVAQTRSDLPFGWFWDRARTAKTGVRDGLMITKCMGMSQEYLKHHMAQNRRHVDKTLRGQRRGGQRGWSKGKSEAVVYVHGFNFRFGSAARKMALCAYKIQEDAPLFLFSWPSYQAIDSYSADESNAMWAVAHFVDFLTKMLTEFQLDKVHIIAHSMGSRVVLYALMRLALGELSEGSAKLGRLVLAAPDFDLGEFYQLQSQLSKTVEHVTIYASSADQALHVSSRIHGSHPRLGTFPISPGVRPWHVPFAENVDLVDATRLDKSLLGHGYVFSVPGVLTDACEFLRDGVPAERRPKLKETVAENGFRFYTFQGVAEDPWAELMGDAEDPPDAKAEAQWAGLGEAANGLPESSRTKLAKFFGDESIQGERNE</sequence>
<keyword evidence="2" id="KW-1185">Reference proteome</keyword>
<dbReference type="PANTHER" id="PTHR36513:SF1">
    <property type="entry name" value="TRANSMEMBRANE PROTEIN"/>
    <property type="match status" value="1"/>
</dbReference>
<organism evidence="1 2">
    <name type="scientific">Klebsormidium nitens</name>
    <name type="common">Green alga</name>
    <name type="synonym">Ulothrix nitens</name>
    <dbReference type="NCBI Taxonomy" id="105231"/>
    <lineage>
        <taxon>Eukaryota</taxon>
        <taxon>Viridiplantae</taxon>
        <taxon>Streptophyta</taxon>
        <taxon>Klebsormidiophyceae</taxon>
        <taxon>Klebsormidiales</taxon>
        <taxon>Klebsormidiaceae</taxon>
        <taxon>Klebsormidium</taxon>
    </lineage>
</organism>
<protein>
    <submittedName>
        <fullName evidence="1">Uncharacterized protein</fullName>
    </submittedName>
</protein>
<name>A0A1Y1IK11_KLENI</name>
<dbReference type="EMBL" id="DF237381">
    <property type="protein sequence ID" value="GAQ88478.1"/>
    <property type="molecule type" value="Genomic_DNA"/>
</dbReference>
<dbReference type="AlphaFoldDB" id="A0A1Y1IK11"/>
<reference evidence="1 2" key="1">
    <citation type="journal article" date="2014" name="Nat. Commun.">
        <title>Klebsormidium flaccidum genome reveals primary factors for plant terrestrial adaptation.</title>
        <authorList>
            <person name="Hori K."/>
            <person name="Maruyama F."/>
            <person name="Fujisawa T."/>
            <person name="Togashi T."/>
            <person name="Yamamoto N."/>
            <person name="Seo M."/>
            <person name="Sato S."/>
            <person name="Yamada T."/>
            <person name="Mori H."/>
            <person name="Tajima N."/>
            <person name="Moriyama T."/>
            <person name="Ikeuchi M."/>
            <person name="Watanabe M."/>
            <person name="Wada H."/>
            <person name="Kobayashi K."/>
            <person name="Saito M."/>
            <person name="Masuda T."/>
            <person name="Sasaki-Sekimoto Y."/>
            <person name="Mashiguchi K."/>
            <person name="Awai K."/>
            <person name="Shimojima M."/>
            <person name="Masuda S."/>
            <person name="Iwai M."/>
            <person name="Nobusawa T."/>
            <person name="Narise T."/>
            <person name="Kondo S."/>
            <person name="Saito H."/>
            <person name="Sato R."/>
            <person name="Murakawa M."/>
            <person name="Ihara Y."/>
            <person name="Oshima-Yamada Y."/>
            <person name="Ohtaka K."/>
            <person name="Satoh M."/>
            <person name="Sonobe K."/>
            <person name="Ishii M."/>
            <person name="Ohtani R."/>
            <person name="Kanamori-Sato M."/>
            <person name="Honoki R."/>
            <person name="Miyazaki D."/>
            <person name="Mochizuki H."/>
            <person name="Umetsu J."/>
            <person name="Higashi K."/>
            <person name="Shibata D."/>
            <person name="Kamiya Y."/>
            <person name="Sato N."/>
            <person name="Nakamura Y."/>
            <person name="Tabata S."/>
            <person name="Ida S."/>
            <person name="Kurokawa K."/>
            <person name="Ohta H."/>
        </authorList>
    </citation>
    <scope>NUCLEOTIDE SEQUENCE [LARGE SCALE GENOMIC DNA]</scope>
    <source>
        <strain evidence="1 2">NIES-2285</strain>
    </source>
</reference>
<dbReference type="Proteomes" id="UP000054558">
    <property type="component" value="Unassembled WGS sequence"/>
</dbReference>